<dbReference type="eggNOG" id="COG4676">
    <property type="taxonomic scope" value="Bacteria"/>
</dbReference>
<dbReference type="Proteomes" id="UP000092714">
    <property type="component" value="Unassembled WGS sequence"/>
</dbReference>
<dbReference type="InterPro" id="IPR013783">
    <property type="entry name" value="Ig-like_fold"/>
</dbReference>
<protein>
    <submittedName>
        <fullName evidence="1">Uncharacterized protein</fullName>
    </submittedName>
</protein>
<comment type="caution">
    <text evidence="1">The sequence shown here is derived from an EMBL/GenBank/DDBJ whole genome shotgun (WGS) entry which is preliminary data.</text>
</comment>
<dbReference type="eggNOG" id="COG4257">
    <property type="taxonomic scope" value="Bacteria"/>
</dbReference>
<keyword evidence="2" id="KW-1185">Reference proteome</keyword>
<evidence type="ECO:0000313" key="1">
    <source>
        <dbReference type="EMBL" id="OBY10063.1"/>
    </source>
</evidence>
<dbReference type="EMBL" id="MAPZ01000025">
    <property type="protein sequence ID" value="OBY10063.1"/>
    <property type="molecule type" value="Genomic_DNA"/>
</dbReference>
<evidence type="ECO:0000313" key="2">
    <source>
        <dbReference type="Proteomes" id="UP000092714"/>
    </source>
</evidence>
<dbReference type="OrthoDB" id="1938824at2"/>
<reference evidence="1 2" key="1">
    <citation type="submission" date="2016-06" db="EMBL/GenBank/DDBJ databases">
        <authorList>
            <person name="Kjaerup R.B."/>
            <person name="Dalgaard T.S."/>
            <person name="Juul-Madsen H.R."/>
        </authorList>
    </citation>
    <scope>NUCLEOTIDE SEQUENCE [LARGE SCALE GENOMIC DNA]</scope>
    <source>
        <strain evidence="1 2">373-A1</strain>
    </source>
</reference>
<dbReference type="AlphaFoldDB" id="A0A1B8RMS1"/>
<organism evidence="1 2">
    <name type="scientific">Clostridium paraputrificum</name>
    <dbReference type="NCBI Taxonomy" id="29363"/>
    <lineage>
        <taxon>Bacteria</taxon>
        <taxon>Bacillati</taxon>
        <taxon>Bacillota</taxon>
        <taxon>Clostridia</taxon>
        <taxon>Eubacteriales</taxon>
        <taxon>Clostridiaceae</taxon>
        <taxon>Clostridium</taxon>
    </lineage>
</organism>
<dbReference type="Gene3D" id="2.60.40.10">
    <property type="entry name" value="Immunoglobulins"/>
    <property type="match status" value="1"/>
</dbReference>
<sequence length="1001" mass="112050">MKKKVKVIRIISMLVLSLFILDLIPSKVHATEGRDTETKEWSEYGILSVLDKDMVLNVGDLEISSDVHSNGNIKSNSTKLSVNGVLEASKKVDIVASEENINIRENTNKIETDDVYEDILNETKDNRKEINGLNFLNGASIDVNNNYNSTGNTIVNASQVNFQKSLLSDGEISLNSSIVNSGEYKSFIASRNSNITVNAANFNFKGIIYAPNGVVNIQGSDINIEGRIIANEIIINGSKAKIKQNDDDFDFIKDEVKPDLSILSPSYENDYLVTQDVDIDITGIAKDNKKVEKVEYQIVSEESNNKISGQATGIENWAVEDIPLELGMNYLKVIAYDTSNNSVEKVINIKRMNTEINFSDDVVYATENDAAKLKDQFINQKLDQNKTDGYTADDRIILKLTKNNILLDAINKGNFGVNKILYFDPCDVLPSGFSGKLESYNEVSDGIEFRFKKAEFNEMINDYVSFDLDNNIDFQNDIAYILAPDGTRVDKPIQKSRLRASEEVKKGVQLNELVRFLVPKFDGSSLRFGDAKDGLVIYDEDGLRETKGDQVVLKAEQKYSNFQIDSAFDWNMKISDVLPKQIRFKFSYEDTKTNGVTFNKYSKDLEEVVDDIQSLTNSSFENKIEFLNFFDIEGVKLDDTIVLGCVGVRTNAGTSISLIPKYTLDGLAESSSGRLDPIISLMIVMDMSGEISLKASIESNTSSYVEKGFNIQKEGYVGKGGSVEDNKGQKTYDLAFDRVADVYDRECNSRYELDKEPVTTLKGSLEGKASVDFGLGVGIGCFTMGIMPGMVRASGYAKFDSNLKGDFLISSENSDIGFEGKFGAELGIRVRVDGRVATDLGVLEFKYVKPWVLWSKGIGTSDDLKIVLTWSDLPRDLDSHLYTSKGNHIYYSNKYEYGYDDSNEYKKFIDLDIDDTSGWGPETTTIYEYTPGVYTFKVNDYTNRWDSNSYELSQSRAVVKVYKGDQELQTFVVPTEKKGTVWNVFSYDTRTDTITSINTIN</sequence>
<proteinExistence type="predicted"/>
<accession>A0A1B8RMS1</accession>
<dbReference type="Gene3D" id="2.60.120.380">
    <property type="match status" value="1"/>
</dbReference>
<dbReference type="GeneID" id="42777891"/>
<dbReference type="RefSeq" id="WP_027098045.1">
    <property type="nucleotide sequence ID" value="NZ_JAJMRL010000002.1"/>
</dbReference>
<name>A0A1B8RMS1_9CLOT</name>
<gene>
    <name evidence="1" type="ORF">CP373A1_13255</name>
</gene>